<protein>
    <recommendedName>
        <fullName evidence="1">DH domain-containing protein</fullName>
    </recommendedName>
</protein>
<dbReference type="Proteomes" id="UP000054217">
    <property type="component" value="Unassembled WGS sequence"/>
</dbReference>
<dbReference type="SUPFAM" id="SSF48065">
    <property type="entry name" value="DBL homology domain (DH-domain)"/>
    <property type="match status" value="1"/>
</dbReference>
<dbReference type="HOGENOM" id="CLU_1289402_0_0_1"/>
<dbReference type="InParanoid" id="A0A0C3NTE8"/>
<dbReference type="EMBL" id="KN832012">
    <property type="protein sequence ID" value="KIN98740.1"/>
    <property type="molecule type" value="Genomic_DNA"/>
</dbReference>
<dbReference type="PROSITE" id="PS50010">
    <property type="entry name" value="DH_2"/>
    <property type="match status" value="1"/>
</dbReference>
<dbReference type="STRING" id="870435.A0A0C3NTE8"/>
<dbReference type="AlphaFoldDB" id="A0A0C3NTE8"/>
<evidence type="ECO:0000313" key="2">
    <source>
        <dbReference type="EMBL" id="KIN98740.1"/>
    </source>
</evidence>
<proteinExistence type="predicted"/>
<dbReference type="GO" id="GO:0005085">
    <property type="term" value="F:guanyl-nucleotide exchange factor activity"/>
    <property type="evidence" value="ECO:0007669"/>
    <property type="project" value="InterPro"/>
</dbReference>
<dbReference type="InterPro" id="IPR000219">
    <property type="entry name" value="DH_dom"/>
</dbReference>
<evidence type="ECO:0000259" key="1">
    <source>
        <dbReference type="PROSITE" id="PS50010"/>
    </source>
</evidence>
<dbReference type="Gene3D" id="1.20.900.10">
    <property type="entry name" value="Dbl homology (DH) domain"/>
    <property type="match status" value="1"/>
</dbReference>
<reference evidence="2 3" key="1">
    <citation type="submission" date="2014-04" db="EMBL/GenBank/DDBJ databases">
        <authorList>
            <consortium name="DOE Joint Genome Institute"/>
            <person name="Kuo A."/>
            <person name="Kohler A."/>
            <person name="Costa M.D."/>
            <person name="Nagy L.G."/>
            <person name="Floudas D."/>
            <person name="Copeland A."/>
            <person name="Barry K.W."/>
            <person name="Cichocki N."/>
            <person name="Veneault-Fourrey C."/>
            <person name="LaButti K."/>
            <person name="Lindquist E.A."/>
            <person name="Lipzen A."/>
            <person name="Lundell T."/>
            <person name="Morin E."/>
            <person name="Murat C."/>
            <person name="Sun H."/>
            <person name="Tunlid A."/>
            <person name="Henrissat B."/>
            <person name="Grigoriev I.V."/>
            <person name="Hibbett D.S."/>
            <person name="Martin F."/>
            <person name="Nordberg H.P."/>
            <person name="Cantor M.N."/>
            <person name="Hua S.X."/>
        </authorList>
    </citation>
    <scope>NUCLEOTIDE SEQUENCE [LARGE SCALE GENOMIC DNA]</scope>
    <source>
        <strain evidence="2 3">Marx 270</strain>
    </source>
</reference>
<evidence type="ECO:0000313" key="3">
    <source>
        <dbReference type="Proteomes" id="UP000054217"/>
    </source>
</evidence>
<keyword evidence="3" id="KW-1185">Reference proteome</keyword>
<accession>A0A0C3NTE8</accession>
<dbReference type="OrthoDB" id="1716625at2759"/>
<feature type="domain" description="DH" evidence="1">
    <location>
        <begin position="1"/>
        <end position="168"/>
    </location>
</feature>
<sequence length="214" mass="24603">MDTLGEDLTSVMFPNIEDILLKNTALLSTLEERQREFRHCVDHGGNLLETRTRQCECICYCINQANAGKGLQSLRNTNRELSARLQYFWEDPQPGISTHLVTFWYQCLTRYHLLIRQALQYSDPPAPTPDLSSALQLTSSLPTAHAERVSIGNRLAYAEHILEEVNETIRDRESREGVTNEFHHRRHEISLISPLNFSLFSRIELPLPIHHLAS</sequence>
<organism evidence="2 3">
    <name type="scientific">Pisolithus tinctorius Marx 270</name>
    <dbReference type="NCBI Taxonomy" id="870435"/>
    <lineage>
        <taxon>Eukaryota</taxon>
        <taxon>Fungi</taxon>
        <taxon>Dikarya</taxon>
        <taxon>Basidiomycota</taxon>
        <taxon>Agaricomycotina</taxon>
        <taxon>Agaricomycetes</taxon>
        <taxon>Agaricomycetidae</taxon>
        <taxon>Boletales</taxon>
        <taxon>Sclerodermatineae</taxon>
        <taxon>Pisolithaceae</taxon>
        <taxon>Pisolithus</taxon>
    </lineage>
</organism>
<dbReference type="Pfam" id="PF00621">
    <property type="entry name" value="RhoGEF"/>
    <property type="match status" value="1"/>
</dbReference>
<reference evidence="3" key="2">
    <citation type="submission" date="2015-01" db="EMBL/GenBank/DDBJ databases">
        <title>Evolutionary Origins and Diversification of the Mycorrhizal Mutualists.</title>
        <authorList>
            <consortium name="DOE Joint Genome Institute"/>
            <consortium name="Mycorrhizal Genomics Consortium"/>
            <person name="Kohler A."/>
            <person name="Kuo A."/>
            <person name="Nagy L.G."/>
            <person name="Floudas D."/>
            <person name="Copeland A."/>
            <person name="Barry K.W."/>
            <person name="Cichocki N."/>
            <person name="Veneault-Fourrey C."/>
            <person name="LaButti K."/>
            <person name="Lindquist E.A."/>
            <person name="Lipzen A."/>
            <person name="Lundell T."/>
            <person name="Morin E."/>
            <person name="Murat C."/>
            <person name="Riley R."/>
            <person name="Ohm R."/>
            <person name="Sun H."/>
            <person name="Tunlid A."/>
            <person name="Henrissat B."/>
            <person name="Grigoriev I.V."/>
            <person name="Hibbett D.S."/>
            <person name="Martin F."/>
        </authorList>
    </citation>
    <scope>NUCLEOTIDE SEQUENCE [LARGE SCALE GENOMIC DNA]</scope>
    <source>
        <strain evidence="3">Marx 270</strain>
    </source>
</reference>
<name>A0A0C3NTE8_PISTI</name>
<gene>
    <name evidence="2" type="ORF">M404DRAFT_827668</name>
</gene>
<dbReference type="InterPro" id="IPR035899">
    <property type="entry name" value="DBL_dom_sf"/>
</dbReference>